<evidence type="ECO:0000313" key="2">
    <source>
        <dbReference type="Proteomes" id="UP001165083"/>
    </source>
</evidence>
<gene>
    <name evidence="1" type="ORF">Plil01_000410400</name>
</gene>
<dbReference type="EMBL" id="BSXW01000166">
    <property type="protein sequence ID" value="GMF13652.1"/>
    <property type="molecule type" value="Genomic_DNA"/>
</dbReference>
<reference evidence="1" key="1">
    <citation type="submission" date="2023-04" db="EMBL/GenBank/DDBJ databases">
        <title>Phytophthora lilii NBRC 32176.</title>
        <authorList>
            <person name="Ichikawa N."/>
            <person name="Sato H."/>
            <person name="Tonouchi N."/>
        </authorList>
    </citation>
    <scope>NUCLEOTIDE SEQUENCE</scope>
    <source>
        <strain evidence="1">NBRC 32176</strain>
    </source>
</reference>
<protein>
    <submittedName>
        <fullName evidence="1">Unnamed protein product</fullName>
    </submittedName>
</protein>
<dbReference type="Proteomes" id="UP001165083">
    <property type="component" value="Unassembled WGS sequence"/>
</dbReference>
<proteinExistence type="predicted"/>
<evidence type="ECO:0000313" key="1">
    <source>
        <dbReference type="EMBL" id="GMF13652.1"/>
    </source>
</evidence>
<sequence length="124" mass="13568">MWVRRTPNSRIKKPVITNTEPTMHTHENDESCSKVSVSHDNGIVIMKPTLISSGEVQQTANVRKTKFVTNIAMPMANVRFPSAVGGNPYNEGNGLCAKKMVPASHAGIVNIPLNPIMIMRVGCR</sequence>
<keyword evidence="2" id="KW-1185">Reference proteome</keyword>
<comment type="caution">
    <text evidence="1">The sequence shown here is derived from an EMBL/GenBank/DDBJ whole genome shotgun (WGS) entry which is preliminary data.</text>
</comment>
<organism evidence="1 2">
    <name type="scientific">Phytophthora lilii</name>
    <dbReference type="NCBI Taxonomy" id="2077276"/>
    <lineage>
        <taxon>Eukaryota</taxon>
        <taxon>Sar</taxon>
        <taxon>Stramenopiles</taxon>
        <taxon>Oomycota</taxon>
        <taxon>Peronosporomycetes</taxon>
        <taxon>Peronosporales</taxon>
        <taxon>Peronosporaceae</taxon>
        <taxon>Phytophthora</taxon>
    </lineage>
</organism>
<dbReference type="AlphaFoldDB" id="A0A9W6TIC4"/>
<name>A0A9W6TIC4_9STRA</name>
<accession>A0A9W6TIC4</accession>